<keyword evidence="8" id="KW-1185">Reference proteome</keyword>
<dbReference type="EMBL" id="SNZR01000017">
    <property type="protein sequence ID" value="TDR85339.1"/>
    <property type="molecule type" value="Genomic_DNA"/>
</dbReference>
<dbReference type="Proteomes" id="UP000295122">
    <property type="component" value="Unassembled WGS sequence"/>
</dbReference>
<gene>
    <name evidence="7" type="ORF">EV668_4459</name>
</gene>
<proteinExistence type="predicted"/>
<keyword evidence="3 5" id="KW-1133">Transmembrane helix</keyword>
<feature type="domain" description="DUF202" evidence="6">
    <location>
        <begin position="27"/>
        <end position="101"/>
    </location>
</feature>
<dbReference type="AlphaFoldDB" id="A0A4V3DWL8"/>
<evidence type="ECO:0000313" key="7">
    <source>
        <dbReference type="EMBL" id="TDR85339.1"/>
    </source>
</evidence>
<keyword evidence="2 5" id="KW-0812">Transmembrane</keyword>
<dbReference type="GO" id="GO:0012505">
    <property type="term" value="C:endomembrane system"/>
    <property type="evidence" value="ECO:0007669"/>
    <property type="project" value="UniProtKB-SubCell"/>
</dbReference>
<accession>A0A4V3DWL8</accession>
<keyword evidence="4 5" id="KW-0472">Membrane</keyword>
<dbReference type="RefSeq" id="WP_166652592.1">
    <property type="nucleotide sequence ID" value="NZ_SNZR01000017.1"/>
</dbReference>
<feature type="transmembrane region" description="Helical" evidence="5">
    <location>
        <begin position="36"/>
        <end position="57"/>
    </location>
</feature>
<name>A0A4V3DWL8_9HYPH</name>
<evidence type="ECO:0000256" key="3">
    <source>
        <dbReference type="ARBA" id="ARBA00022989"/>
    </source>
</evidence>
<evidence type="ECO:0000256" key="1">
    <source>
        <dbReference type="ARBA" id="ARBA00004127"/>
    </source>
</evidence>
<reference evidence="7 8" key="1">
    <citation type="submission" date="2019-03" db="EMBL/GenBank/DDBJ databases">
        <title>Genomic Encyclopedia of Type Strains, Phase IV (KMG-IV): sequencing the most valuable type-strain genomes for metagenomic binning, comparative biology and taxonomic classification.</title>
        <authorList>
            <person name="Goeker M."/>
        </authorList>
    </citation>
    <scope>NUCLEOTIDE SEQUENCE [LARGE SCALE GENOMIC DNA]</scope>
    <source>
        <strain evidence="7 8">DSM 25903</strain>
    </source>
</reference>
<comment type="caution">
    <text evidence="7">The sequence shown here is derived from an EMBL/GenBank/DDBJ whole genome shotgun (WGS) entry which is preliminary data.</text>
</comment>
<evidence type="ECO:0000256" key="4">
    <source>
        <dbReference type="ARBA" id="ARBA00023136"/>
    </source>
</evidence>
<feature type="transmembrane region" description="Helical" evidence="5">
    <location>
        <begin position="77"/>
        <end position="97"/>
    </location>
</feature>
<sequence>MSDETARSHGDRFSVRMSADSHFSWLRTRFSVERTLMSWVRTAVSLIGFGFTIVQFFDRLGAMEGVREAARPQAPRYLGLALIAAGIMSLVIAVWQYHRVLAYLRSGQLGSLGGIDDHSIQTPLYAISLALILIGIFAFASVLTRSF</sequence>
<evidence type="ECO:0000256" key="2">
    <source>
        <dbReference type="ARBA" id="ARBA00022692"/>
    </source>
</evidence>
<comment type="subcellular location">
    <subcellularLocation>
        <location evidence="1">Endomembrane system</location>
        <topology evidence="1">Multi-pass membrane protein</topology>
    </subcellularLocation>
</comment>
<dbReference type="Pfam" id="PF02656">
    <property type="entry name" value="DUF202"/>
    <property type="match status" value="1"/>
</dbReference>
<organism evidence="7 8">
    <name type="scientific">Enterovirga rhinocerotis</name>
    <dbReference type="NCBI Taxonomy" id="1339210"/>
    <lineage>
        <taxon>Bacteria</taxon>
        <taxon>Pseudomonadati</taxon>
        <taxon>Pseudomonadota</taxon>
        <taxon>Alphaproteobacteria</taxon>
        <taxon>Hyphomicrobiales</taxon>
        <taxon>Methylobacteriaceae</taxon>
        <taxon>Enterovirga</taxon>
    </lineage>
</organism>
<evidence type="ECO:0000313" key="8">
    <source>
        <dbReference type="Proteomes" id="UP000295122"/>
    </source>
</evidence>
<evidence type="ECO:0000256" key="5">
    <source>
        <dbReference type="SAM" id="Phobius"/>
    </source>
</evidence>
<protein>
    <submittedName>
        <fullName evidence="7">Putative membrane protein</fullName>
    </submittedName>
</protein>
<evidence type="ECO:0000259" key="6">
    <source>
        <dbReference type="Pfam" id="PF02656"/>
    </source>
</evidence>
<dbReference type="InterPro" id="IPR003807">
    <property type="entry name" value="DUF202"/>
</dbReference>
<feature type="transmembrane region" description="Helical" evidence="5">
    <location>
        <begin position="124"/>
        <end position="143"/>
    </location>
</feature>